<feature type="region of interest" description="Disordered" evidence="7">
    <location>
        <begin position="640"/>
        <end position="662"/>
    </location>
</feature>
<keyword evidence="4 6" id="KW-0238">DNA-binding</keyword>
<accession>A0ABU7NS10</accession>
<feature type="DNA-binding region" description="OmpR/PhoB-type" evidence="6">
    <location>
        <begin position="1"/>
        <end position="95"/>
    </location>
</feature>
<dbReference type="Proteomes" id="UP001307760">
    <property type="component" value="Unassembled WGS sequence"/>
</dbReference>
<comment type="caution">
    <text evidence="9">The sequence shown here is derived from an EMBL/GenBank/DDBJ whole genome shotgun (WGS) entry which is preliminary data.</text>
</comment>
<dbReference type="SUPFAM" id="SSF52540">
    <property type="entry name" value="P-loop containing nucleoside triphosphate hydrolases"/>
    <property type="match status" value="1"/>
</dbReference>
<dbReference type="InterPro" id="IPR001867">
    <property type="entry name" value="OmpR/PhoB-type_DNA-bd"/>
</dbReference>
<evidence type="ECO:0000256" key="7">
    <source>
        <dbReference type="SAM" id="MobiDB-lite"/>
    </source>
</evidence>
<evidence type="ECO:0000256" key="3">
    <source>
        <dbReference type="ARBA" id="ARBA00023015"/>
    </source>
</evidence>
<evidence type="ECO:0000256" key="1">
    <source>
        <dbReference type="ARBA" id="ARBA00005820"/>
    </source>
</evidence>
<comment type="similarity">
    <text evidence="1">Belongs to the AfsR/DnrI/RedD regulatory family.</text>
</comment>
<dbReference type="SMART" id="SM01043">
    <property type="entry name" value="BTAD"/>
    <property type="match status" value="1"/>
</dbReference>
<evidence type="ECO:0000313" key="10">
    <source>
        <dbReference type="Proteomes" id="UP001307760"/>
    </source>
</evidence>
<dbReference type="InterPro" id="IPR003593">
    <property type="entry name" value="AAA+_ATPase"/>
</dbReference>
<dbReference type="SUPFAM" id="SSF48452">
    <property type="entry name" value="TPR-like"/>
    <property type="match status" value="1"/>
</dbReference>
<evidence type="ECO:0000256" key="5">
    <source>
        <dbReference type="ARBA" id="ARBA00023163"/>
    </source>
</evidence>
<dbReference type="Gene3D" id="3.40.50.300">
    <property type="entry name" value="P-loop containing nucleotide triphosphate hydrolases"/>
    <property type="match status" value="1"/>
</dbReference>
<dbReference type="EMBL" id="JAZBJP010000011">
    <property type="protein sequence ID" value="MEE4421610.1"/>
    <property type="molecule type" value="Genomic_DNA"/>
</dbReference>
<dbReference type="SUPFAM" id="SSF46894">
    <property type="entry name" value="C-terminal effector domain of the bipartite response regulators"/>
    <property type="match status" value="1"/>
</dbReference>
<organism evidence="9 10">
    <name type="scientific">Streptomyces bugieae</name>
    <dbReference type="NCBI Taxonomy" id="3098223"/>
    <lineage>
        <taxon>Bacteria</taxon>
        <taxon>Bacillati</taxon>
        <taxon>Actinomycetota</taxon>
        <taxon>Actinomycetes</taxon>
        <taxon>Kitasatosporales</taxon>
        <taxon>Streptomycetaceae</taxon>
        <taxon>Streptomyces</taxon>
    </lineage>
</organism>
<keyword evidence="5" id="KW-0804">Transcription</keyword>
<feature type="domain" description="OmpR/PhoB-type" evidence="8">
    <location>
        <begin position="1"/>
        <end position="95"/>
    </location>
</feature>
<evidence type="ECO:0000256" key="6">
    <source>
        <dbReference type="PROSITE-ProRule" id="PRU01091"/>
    </source>
</evidence>
<dbReference type="Gene3D" id="1.25.40.10">
    <property type="entry name" value="Tetratricopeptide repeat domain"/>
    <property type="match status" value="1"/>
</dbReference>
<sequence>MDLRVLGPVEMIHDGRNIVPTAPKPRQVISLLLLRRNTVVRTEELIDELWEGDGGPPTSAMTTLQTYVYKLRKILVAHEAGNVLRTRPGGYLLAVPNSALDLCRFEQAACEGQALLESDHPAQASEKLAGALALWRGQALADVVQGALLSSYATRLEELRSRALELRIEADLRLGQHRELISELKALVLTKPLHEHLHASLMIALHRSGRRHEALETYRTLRRNMIDELGLEPGAELQEVHQALLSDSALHRTPGPSAFDPVDRERTTLPPVPAPAASDEPLPQAPSPVPLVAPEHIPSQIPADTPDFCGRQGAIEELTSRLAPPETGTQRTATPIVTISGLPGVGKTALAVHLAHRIRARFDGGQLYARLEGSSTAPRDPADVLDGFLRALGIAPRRIPEGLEERGAALRSATAGRRVLLVLDDVASWADARALLPGDAGCAVIITGRRRFHGPAGSAGVDLDPMGRADSVRLLTRLVGPDRAQREQQAIDRLAALSDGLPLALRCLGGRLATLPELSVAELVDQLADAEAPLELMRIGDLDVRSGFDTGYAGLNRLQQGVFRLLAMLPAEGFTTEAASELLGWEPSDVARVLDRLADEHLVKAVRQADGHLGYAFPPLVLGYARERLMSALAGGQRAPWTGDGPTAGEHHPWSGNQLTMA</sequence>
<evidence type="ECO:0000256" key="2">
    <source>
        <dbReference type="ARBA" id="ARBA00023012"/>
    </source>
</evidence>
<dbReference type="Gene3D" id="1.10.10.10">
    <property type="entry name" value="Winged helix-like DNA-binding domain superfamily/Winged helix DNA-binding domain"/>
    <property type="match status" value="1"/>
</dbReference>
<dbReference type="InterPro" id="IPR011990">
    <property type="entry name" value="TPR-like_helical_dom_sf"/>
</dbReference>
<dbReference type="Pfam" id="PF00931">
    <property type="entry name" value="NB-ARC"/>
    <property type="match status" value="1"/>
</dbReference>
<dbReference type="InterPro" id="IPR036388">
    <property type="entry name" value="WH-like_DNA-bd_sf"/>
</dbReference>
<dbReference type="SMART" id="SM00862">
    <property type="entry name" value="Trans_reg_C"/>
    <property type="match status" value="1"/>
</dbReference>
<dbReference type="PANTHER" id="PTHR35807">
    <property type="entry name" value="TRANSCRIPTIONAL REGULATOR REDD-RELATED"/>
    <property type="match status" value="1"/>
</dbReference>
<gene>
    <name evidence="9" type="ORF">V2J85_19975</name>
</gene>
<feature type="region of interest" description="Disordered" evidence="7">
    <location>
        <begin position="248"/>
        <end position="286"/>
    </location>
</feature>
<name>A0ABU7NS10_9ACTN</name>
<dbReference type="InterPro" id="IPR027417">
    <property type="entry name" value="P-loop_NTPase"/>
</dbReference>
<dbReference type="PROSITE" id="PS51755">
    <property type="entry name" value="OMPR_PHOB"/>
    <property type="match status" value="1"/>
</dbReference>
<keyword evidence="3" id="KW-0805">Transcription regulation</keyword>
<dbReference type="InterPro" id="IPR005158">
    <property type="entry name" value="BTAD"/>
</dbReference>
<keyword evidence="10" id="KW-1185">Reference proteome</keyword>
<dbReference type="Pfam" id="PF00486">
    <property type="entry name" value="Trans_reg_C"/>
    <property type="match status" value="1"/>
</dbReference>
<dbReference type="InterPro" id="IPR051677">
    <property type="entry name" value="AfsR-DnrI-RedD_regulator"/>
</dbReference>
<dbReference type="PRINTS" id="PR00364">
    <property type="entry name" value="DISEASERSIST"/>
</dbReference>
<keyword evidence="2" id="KW-0902">Two-component regulatory system</keyword>
<reference evidence="9 10" key="1">
    <citation type="submission" date="2023-12" db="EMBL/GenBank/DDBJ databases">
        <title>30 novel species of actinomycetes from the DSMZ collection.</title>
        <authorList>
            <person name="Nouioui I."/>
        </authorList>
    </citation>
    <scope>NUCLEOTIDE SEQUENCE [LARGE SCALE GENOMIC DNA]</scope>
    <source>
        <strain evidence="9 10">DSM 41528</strain>
    </source>
</reference>
<proteinExistence type="inferred from homology"/>
<protein>
    <submittedName>
        <fullName evidence="9">BTAD domain-containing putative transcriptional regulator</fullName>
    </submittedName>
</protein>
<evidence type="ECO:0000259" key="8">
    <source>
        <dbReference type="PROSITE" id="PS51755"/>
    </source>
</evidence>
<dbReference type="SMART" id="SM00382">
    <property type="entry name" value="AAA"/>
    <property type="match status" value="1"/>
</dbReference>
<evidence type="ECO:0000256" key="4">
    <source>
        <dbReference type="ARBA" id="ARBA00023125"/>
    </source>
</evidence>
<dbReference type="InterPro" id="IPR002182">
    <property type="entry name" value="NB-ARC"/>
</dbReference>
<evidence type="ECO:0000313" key="9">
    <source>
        <dbReference type="EMBL" id="MEE4421610.1"/>
    </source>
</evidence>
<dbReference type="PANTHER" id="PTHR35807:SF1">
    <property type="entry name" value="TRANSCRIPTIONAL REGULATOR REDD"/>
    <property type="match status" value="1"/>
</dbReference>
<dbReference type="InterPro" id="IPR016032">
    <property type="entry name" value="Sig_transdc_resp-reg_C-effctor"/>
</dbReference>
<dbReference type="RefSeq" id="WP_330822363.1">
    <property type="nucleotide sequence ID" value="NZ_JAZBJP010000011.1"/>
</dbReference>
<dbReference type="Pfam" id="PF03704">
    <property type="entry name" value="BTAD"/>
    <property type="match status" value="1"/>
</dbReference>
<dbReference type="CDD" id="cd15831">
    <property type="entry name" value="BTAD"/>
    <property type="match status" value="1"/>
</dbReference>